<dbReference type="SMART" id="SM00421">
    <property type="entry name" value="HTH_LUXR"/>
    <property type="match status" value="1"/>
</dbReference>
<dbReference type="PROSITE" id="PS50043">
    <property type="entry name" value="HTH_LUXR_2"/>
    <property type="match status" value="1"/>
</dbReference>
<dbReference type="InterPro" id="IPR016032">
    <property type="entry name" value="Sig_transdc_resp-reg_C-effctor"/>
</dbReference>
<dbReference type="GO" id="GO:0003677">
    <property type="term" value="F:DNA binding"/>
    <property type="evidence" value="ECO:0007669"/>
    <property type="project" value="UniProtKB-KW"/>
</dbReference>
<dbReference type="PANTHER" id="PTHR44688:SF16">
    <property type="entry name" value="DNA-BINDING TRANSCRIPTIONAL ACTIVATOR DEVR_DOSR"/>
    <property type="match status" value="1"/>
</dbReference>
<dbReference type="eggNOG" id="COG2197">
    <property type="taxonomic scope" value="Bacteria"/>
</dbReference>
<evidence type="ECO:0000256" key="2">
    <source>
        <dbReference type="ARBA" id="ARBA00023125"/>
    </source>
</evidence>
<accession>A0A069E6E3</accession>
<dbReference type="Pfam" id="PF00196">
    <property type="entry name" value="GerE"/>
    <property type="match status" value="1"/>
</dbReference>
<dbReference type="OrthoDB" id="9803630at2"/>
<evidence type="ECO:0000259" key="4">
    <source>
        <dbReference type="PROSITE" id="PS50043"/>
    </source>
</evidence>
<dbReference type="Gene3D" id="3.30.450.80">
    <property type="entry name" value="Transcription factor LuxR-like, autoinducer-binding domain"/>
    <property type="match status" value="1"/>
</dbReference>
<dbReference type="InterPro" id="IPR036693">
    <property type="entry name" value="TF_LuxR_autoind-bd_dom_sf"/>
</dbReference>
<keyword evidence="3" id="KW-0804">Transcription</keyword>
<dbReference type="PRINTS" id="PR00038">
    <property type="entry name" value="HTHLUXR"/>
</dbReference>
<evidence type="ECO:0000256" key="3">
    <source>
        <dbReference type="ARBA" id="ARBA00023163"/>
    </source>
</evidence>
<dbReference type="SUPFAM" id="SSF75516">
    <property type="entry name" value="Pheromone-binding domain of LuxR-like quorum-sensing transcription factors"/>
    <property type="match status" value="1"/>
</dbReference>
<keyword evidence="6" id="KW-1185">Reference proteome</keyword>
<dbReference type="SUPFAM" id="SSF46894">
    <property type="entry name" value="C-terminal effector domain of the bipartite response regulators"/>
    <property type="match status" value="1"/>
</dbReference>
<dbReference type="AlphaFoldDB" id="A0A069E6E3"/>
<evidence type="ECO:0000256" key="1">
    <source>
        <dbReference type="ARBA" id="ARBA00023015"/>
    </source>
</evidence>
<dbReference type="InterPro" id="IPR036388">
    <property type="entry name" value="WH-like_DNA-bd_sf"/>
</dbReference>
<evidence type="ECO:0000313" key="6">
    <source>
        <dbReference type="Proteomes" id="UP000027446"/>
    </source>
</evidence>
<dbReference type="GO" id="GO:0006355">
    <property type="term" value="P:regulation of DNA-templated transcription"/>
    <property type="evidence" value="ECO:0007669"/>
    <property type="project" value="InterPro"/>
</dbReference>
<name>A0A069E6E3_9PROT</name>
<dbReference type="EMBL" id="ARYH01000001">
    <property type="protein sequence ID" value="KCZ85549.1"/>
    <property type="molecule type" value="Genomic_DNA"/>
</dbReference>
<feature type="domain" description="HTH luxR-type" evidence="4">
    <location>
        <begin position="175"/>
        <end position="240"/>
    </location>
</feature>
<dbReference type="CDD" id="cd06170">
    <property type="entry name" value="LuxR_C_like"/>
    <property type="match status" value="1"/>
</dbReference>
<protein>
    <submittedName>
        <fullName evidence="5">LuxR family transcriptional regulator</fullName>
    </submittedName>
</protein>
<sequence>MARTLEPLRQFFRDCRDAVTFRDLRAASASYYETTHVVMASYMHYPPVGARDFDGQIRVGEFGYPEDWRETYLKEQLHLCDPLARRAVNFTRPYFWSESSQLPNLTPEESDYLQRVAAQNLGEGIGIPLFGPAGRNGYAALGFGRRKIPSTDEVLELQAASQMGHLVYCRLLLRELPDGTNLSAREREILRWVARGRTNSQIAEVLHLSRNTVETYIRRCFEKLDVNDRVSAALRGIALGMVD</sequence>
<dbReference type="RefSeq" id="WP_051596020.1">
    <property type="nucleotide sequence ID" value="NZ_ARYH01000001.1"/>
</dbReference>
<organism evidence="5 6">
    <name type="scientific">Hyphomonas adhaerens MHS-3</name>
    <dbReference type="NCBI Taxonomy" id="1280949"/>
    <lineage>
        <taxon>Bacteria</taxon>
        <taxon>Pseudomonadati</taxon>
        <taxon>Pseudomonadota</taxon>
        <taxon>Alphaproteobacteria</taxon>
        <taxon>Hyphomonadales</taxon>
        <taxon>Hyphomonadaceae</taxon>
        <taxon>Hyphomonas</taxon>
    </lineage>
</organism>
<dbReference type="Proteomes" id="UP000027446">
    <property type="component" value="Unassembled WGS sequence"/>
</dbReference>
<dbReference type="STRING" id="1280949.HAD_07690"/>
<proteinExistence type="predicted"/>
<dbReference type="InterPro" id="IPR005143">
    <property type="entry name" value="TF_LuxR_autoind-bd_dom"/>
</dbReference>
<reference evidence="5 6" key="1">
    <citation type="journal article" date="2014" name="Antonie Van Leeuwenhoek">
        <title>Hyphomonas beringensis sp. nov. and Hyphomonas chukchiensis sp. nov., isolated from surface seawater of the Bering Sea and Chukchi Sea.</title>
        <authorList>
            <person name="Li C."/>
            <person name="Lai Q."/>
            <person name="Li G."/>
            <person name="Dong C."/>
            <person name="Wang J."/>
            <person name="Liao Y."/>
            <person name="Shao Z."/>
        </authorList>
    </citation>
    <scope>NUCLEOTIDE SEQUENCE [LARGE SCALE GENOMIC DNA]</scope>
    <source>
        <strain evidence="5 6">MHS-3</strain>
    </source>
</reference>
<gene>
    <name evidence="5" type="ORF">HAD_07690</name>
</gene>
<dbReference type="InterPro" id="IPR000792">
    <property type="entry name" value="Tscrpt_reg_LuxR_C"/>
</dbReference>
<dbReference type="PANTHER" id="PTHR44688">
    <property type="entry name" value="DNA-BINDING TRANSCRIPTIONAL ACTIVATOR DEVR_DOSR"/>
    <property type="match status" value="1"/>
</dbReference>
<evidence type="ECO:0000313" key="5">
    <source>
        <dbReference type="EMBL" id="KCZ85549.1"/>
    </source>
</evidence>
<dbReference type="Pfam" id="PF03472">
    <property type="entry name" value="Autoind_bind"/>
    <property type="match status" value="1"/>
</dbReference>
<keyword evidence="1" id="KW-0805">Transcription regulation</keyword>
<dbReference type="Gene3D" id="1.10.10.10">
    <property type="entry name" value="Winged helix-like DNA-binding domain superfamily/Winged helix DNA-binding domain"/>
    <property type="match status" value="1"/>
</dbReference>
<keyword evidence="2" id="KW-0238">DNA-binding</keyword>
<comment type="caution">
    <text evidence="5">The sequence shown here is derived from an EMBL/GenBank/DDBJ whole genome shotgun (WGS) entry which is preliminary data.</text>
</comment>
<dbReference type="PATRIC" id="fig|1280949.3.peg.1567"/>